<name>A0A392T5G8_9FABA</name>
<proteinExistence type="predicted"/>
<accession>A0A392T5G8</accession>
<dbReference type="EMBL" id="LXQA010499508">
    <property type="protein sequence ID" value="MCI55637.1"/>
    <property type="molecule type" value="Genomic_DNA"/>
</dbReference>
<sequence length="38" mass="3921">GSLRGAQYMFVFPVSSSGGSAARRISLRGAQAFICGLT</sequence>
<organism evidence="1 2">
    <name type="scientific">Trifolium medium</name>
    <dbReference type="NCBI Taxonomy" id="97028"/>
    <lineage>
        <taxon>Eukaryota</taxon>
        <taxon>Viridiplantae</taxon>
        <taxon>Streptophyta</taxon>
        <taxon>Embryophyta</taxon>
        <taxon>Tracheophyta</taxon>
        <taxon>Spermatophyta</taxon>
        <taxon>Magnoliopsida</taxon>
        <taxon>eudicotyledons</taxon>
        <taxon>Gunneridae</taxon>
        <taxon>Pentapetalae</taxon>
        <taxon>rosids</taxon>
        <taxon>fabids</taxon>
        <taxon>Fabales</taxon>
        <taxon>Fabaceae</taxon>
        <taxon>Papilionoideae</taxon>
        <taxon>50 kb inversion clade</taxon>
        <taxon>NPAAA clade</taxon>
        <taxon>Hologalegina</taxon>
        <taxon>IRL clade</taxon>
        <taxon>Trifolieae</taxon>
        <taxon>Trifolium</taxon>
    </lineage>
</organism>
<reference evidence="1 2" key="1">
    <citation type="journal article" date="2018" name="Front. Plant Sci.">
        <title>Red Clover (Trifolium pratense) and Zigzag Clover (T. medium) - A Picture of Genomic Similarities and Differences.</title>
        <authorList>
            <person name="Dluhosova J."/>
            <person name="Istvanek J."/>
            <person name="Nedelnik J."/>
            <person name="Repkova J."/>
        </authorList>
    </citation>
    <scope>NUCLEOTIDE SEQUENCE [LARGE SCALE GENOMIC DNA]</scope>
    <source>
        <strain evidence="2">cv. 10/8</strain>
        <tissue evidence="1">Leaf</tissue>
    </source>
</reference>
<feature type="non-terminal residue" evidence="1">
    <location>
        <position position="1"/>
    </location>
</feature>
<keyword evidence="2" id="KW-1185">Reference proteome</keyword>
<dbReference type="AlphaFoldDB" id="A0A392T5G8"/>
<protein>
    <submittedName>
        <fullName evidence="1">Uncharacterized protein</fullName>
    </submittedName>
</protein>
<evidence type="ECO:0000313" key="2">
    <source>
        <dbReference type="Proteomes" id="UP000265520"/>
    </source>
</evidence>
<dbReference type="Proteomes" id="UP000265520">
    <property type="component" value="Unassembled WGS sequence"/>
</dbReference>
<comment type="caution">
    <text evidence="1">The sequence shown here is derived from an EMBL/GenBank/DDBJ whole genome shotgun (WGS) entry which is preliminary data.</text>
</comment>
<evidence type="ECO:0000313" key="1">
    <source>
        <dbReference type="EMBL" id="MCI55637.1"/>
    </source>
</evidence>